<feature type="region of interest" description="Disordered" evidence="1">
    <location>
        <begin position="58"/>
        <end position="87"/>
    </location>
</feature>
<evidence type="ECO:0000313" key="3">
    <source>
        <dbReference type="Proteomes" id="UP000707071"/>
    </source>
</evidence>
<comment type="caution">
    <text evidence="2">The sequence shown here is derived from an EMBL/GenBank/DDBJ whole genome shotgun (WGS) entry which is preliminary data.</text>
</comment>
<evidence type="ECO:0000256" key="1">
    <source>
        <dbReference type="SAM" id="MobiDB-lite"/>
    </source>
</evidence>
<accession>A0A9P7QKV9</accession>
<dbReference type="EMBL" id="SRRH01000108">
    <property type="protein sequence ID" value="KAG6298960.1"/>
    <property type="molecule type" value="Genomic_DNA"/>
</dbReference>
<organism evidence="2 3">
    <name type="scientific">Claviceps aff. purpurea</name>
    <dbReference type="NCBI Taxonomy" id="1967640"/>
    <lineage>
        <taxon>Eukaryota</taxon>
        <taxon>Fungi</taxon>
        <taxon>Dikarya</taxon>
        <taxon>Ascomycota</taxon>
        <taxon>Pezizomycotina</taxon>
        <taxon>Sordariomycetes</taxon>
        <taxon>Hypocreomycetidae</taxon>
        <taxon>Hypocreales</taxon>
        <taxon>Clavicipitaceae</taxon>
        <taxon>Claviceps</taxon>
    </lineage>
</organism>
<sequence>MEDFYFRPLPLLSSINKSVPLRSANIDAAGKVTICKASNKLGPGSASPLRTTQHVTGEFPRFLGPPVEGNTVGQIAGNEYSPVSVTD</sequence>
<dbReference type="AlphaFoldDB" id="A0A9P7QKV9"/>
<protein>
    <submittedName>
        <fullName evidence="2">Uncharacterized protein</fullName>
    </submittedName>
</protein>
<reference evidence="2 3" key="1">
    <citation type="journal article" date="2020" name="bioRxiv">
        <title>Whole genome comparisons of ergot fungi reveals the divergence and evolution of species within the genus Claviceps are the result of varying mechanisms driving genome evolution and host range expansion.</title>
        <authorList>
            <person name="Wyka S.A."/>
            <person name="Mondo S.J."/>
            <person name="Liu M."/>
            <person name="Dettman J."/>
            <person name="Nalam V."/>
            <person name="Broders K.D."/>
        </authorList>
    </citation>
    <scope>NUCLEOTIDE SEQUENCE [LARGE SCALE GENOMIC DNA]</scope>
    <source>
        <strain evidence="2 3">Clav52</strain>
    </source>
</reference>
<dbReference type="Proteomes" id="UP000707071">
    <property type="component" value="Unassembled WGS sequence"/>
</dbReference>
<keyword evidence="3" id="KW-1185">Reference proteome</keyword>
<proteinExistence type="predicted"/>
<gene>
    <name evidence="2" type="ORF">E4U09_000340</name>
</gene>
<evidence type="ECO:0000313" key="2">
    <source>
        <dbReference type="EMBL" id="KAG6298960.1"/>
    </source>
</evidence>
<name>A0A9P7QKV9_9HYPO</name>